<dbReference type="Proteomes" id="UP001597012">
    <property type="component" value="Unassembled WGS sequence"/>
</dbReference>
<feature type="signal peptide" evidence="1">
    <location>
        <begin position="1"/>
        <end position="20"/>
    </location>
</feature>
<organism evidence="3 4">
    <name type="scientific">Maribacter chungangensis</name>
    <dbReference type="NCBI Taxonomy" id="1069117"/>
    <lineage>
        <taxon>Bacteria</taxon>
        <taxon>Pseudomonadati</taxon>
        <taxon>Bacteroidota</taxon>
        <taxon>Flavobacteriia</taxon>
        <taxon>Flavobacteriales</taxon>
        <taxon>Flavobacteriaceae</taxon>
        <taxon>Maribacter</taxon>
    </lineage>
</organism>
<evidence type="ECO:0000313" key="3">
    <source>
        <dbReference type="EMBL" id="MFD0797041.1"/>
    </source>
</evidence>
<dbReference type="Gene3D" id="3.40.50.10610">
    <property type="entry name" value="ABC-type transport auxiliary lipoprotein component"/>
    <property type="match status" value="1"/>
</dbReference>
<evidence type="ECO:0000259" key="2">
    <source>
        <dbReference type="Pfam" id="PF17680"/>
    </source>
</evidence>
<comment type="caution">
    <text evidence="3">The sequence shown here is derived from an EMBL/GenBank/DDBJ whole genome shotgun (WGS) entry which is preliminary data.</text>
</comment>
<dbReference type="EMBL" id="JBHTHY010000003">
    <property type="protein sequence ID" value="MFD0797041.1"/>
    <property type="molecule type" value="Genomic_DNA"/>
</dbReference>
<dbReference type="Pfam" id="PF17680">
    <property type="entry name" value="FlgO"/>
    <property type="match status" value="1"/>
</dbReference>
<dbReference type="RefSeq" id="WP_379933070.1">
    <property type="nucleotide sequence ID" value="NZ_JBHTHY010000003.1"/>
</dbReference>
<gene>
    <name evidence="3" type="ORF">ACFQZJ_06190</name>
</gene>
<feature type="domain" description="FlgO" evidence="2">
    <location>
        <begin position="28"/>
        <end position="158"/>
    </location>
</feature>
<keyword evidence="1" id="KW-0732">Signal</keyword>
<keyword evidence="4" id="KW-1185">Reference proteome</keyword>
<proteinExistence type="predicted"/>
<protein>
    <submittedName>
        <fullName evidence="3">FlgO family outer membrane protein</fullName>
    </submittedName>
</protein>
<feature type="chain" id="PRO_5046557978" evidence="1">
    <location>
        <begin position="21"/>
        <end position="306"/>
    </location>
</feature>
<evidence type="ECO:0000256" key="1">
    <source>
        <dbReference type="SAM" id="SignalP"/>
    </source>
</evidence>
<name>A0ABW3B2G3_9FLAO</name>
<evidence type="ECO:0000313" key="4">
    <source>
        <dbReference type="Proteomes" id="UP001597012"/>
    </source>
</evidence>
<dbReference type="InterPro" id="IPR041215">
    <property type="entry name" value="FlgO_dom"/>
</dbReference>
<reference evidence="4" key="1">
    <citation type="journal article" date="2019" name="Int. J. Syst. Evol. Microbiol.">
        <title>The Global Catalogue of Microorganisms (GCM) 10K type strain sequencing project: providing services to taxonomists for standard genome sequencing and annotation.</title>
        <authorList>
            <consortium name="The Broad Institute Genomics Platform"/>
            <consortium name="The Broad Institute Genome Sequencing Center for Infectious Disease"/>
            <person name="Wu L."/>
            <person name="Ma J."/>
        </authorList>
    </citation>
    <scope>NUCLEOTIDE SEQUENCE [LARGE SCALE GENOMIC DNA]</scope>
    <source>
        <strain evidence="4">CCUG 61948</strain>
    </source>
</reference>
<sequence>MKQFLLLGASLLLLSTHLNAQDFDTKLEQLAQNIATKLDGKSKKRVAVWGFVTENGERNALGNYITEDFSVYLTNFGDNYEIIDRNHLDMLLKEHQLNSEGYIDENTAKELGKIVAVDAIITGTFTVLTTNVKVRAKVLDTETALQFAASMSNLPLNENVSSYLGISLDGENSRNKGFNTPLNSNETINDPNTVDKNCKQNMTGDFCFSNALNEKVIVRIAHYRDAKYHHQNTYKLIILNAKETKCVYGLINRPFNFYIASFKDFENSEKFRGKELNLSYHPYYKFLKDKGELKVETCRSKTYTIK</sequence>
<accession>A0ABW3B2G3</accession>